<comment type="caution">
    <text evidence="2">The sequence shown here is derived from an EMBL/GenBank/DDBJ whole genome shotgun (WGS) entry which is preliminary data.</text>
</comment>
<keyword evidence="1" id="KW-0472">Membrane</keyword>
<proteinExistence type="predicted"/>
<evidence type="ECO:0000256" key="1">
    <source>
        <dbReference type="SAM" id="Phobius"/>
    </source>
</evidence>
<gene>
    <name evidence="2" type="ORF">B7P33_03230</name>
</gene>
<evidence type="ECO:0008006" key="4">
    <source>
        <dbReference type="Google" id="ProtNLM"/>
    </source>
</evidence>
<dbReference type="Proteomes" id="UP000219559">
    <property type="component" value="Unassembled WGS sequence"/>
</dbReference>
<name>A0A2A4GE94_9FLAO</name>
<reference evidence="2 3" key="1">
    <citation type="submission" date="2017-04" db="EMBL/GenBank/DDBJ databases">
        <title>A new member of the family Flavobacteriaceae isolated from ascidians.</title>
        <authorList>
            <person name="Chen L."/>
        </authorList>
    </citation>
    <scope>NUCLEOTIDE SEQUENCE [LARGE SCALE GENOMIC DNA]</scope>
    <source>
        <strain evidence="2 3">HQA918</strain>
    </source>
</reference>
<accession>A0A2A4GE94</accession>
<protein>
    <recommendedName>
        <fullName evidence="4">SdpI/YhfL protein family</fullName>
    </recommendedName>
</protein>
<dbReference type="InterPro" id="IPR025962">
    <property type="entry name" value="SdpI/YhfL"/>
</dbReference>
<evidence type="ECO:0000313" key="3">
    <source>
        <dbReference type="Proteomes" id="UP000219559"/>
    </source>
</evidence>
<dbReference type="OrthoDB" id="3173919at2"/>
<dbReference type="AlphaFoldDB" id="A0A2A4GE94"/>
<organism evidence="2 3">
    <name type="scientific">Sediminicola luteus</name>
    <dbReference type="NCBI Taxonomy" id="319238"/>
    <lineage>
        <taxon>Bacteria</taxon>
        <taxon>Pseudomonadati</taxon>
        <taxon>Bacteroidota</taxon>
        <taxon>Flavobacteriia</taxon>
        <taxon>Flavobacteriales</taxon>
        <taxon>Flavobacteriaceae</taxon>
        <taxon>Sediminicola</taxon>
    </lineage>
</organism>
<keyword evidence="1" id="KW-0812">Transmembrane</keyword>
<keyword evidence="1" id="KW-1133">Transmembrane helix</keyword>
<evidence type="ECO:0000313" key="2">
    <source>
        <dbReference type="EMBL" id="PCE66324.1"/>
    </source>
</evidence>
<feature type="transmembrane region" description="Helical" evidence="1">
    <location>
        <begin position="82"/>
        <end position="99"/>
    </location>
</feature>
<feature type="transmembrane region" description="Helical" evidence="1">
    <location>
        <begin position="57"/>
        <end position="76"/>
    </location>
</feature>
<dbReference type="RefSeq" id="WP_097441846.1">
    <property type="nucleotide sequence ID" value="NZ_NBWU01000001.1"/>
</dbReference>
<dbReference type="EMBL" id="NBWU01000001">
    <property type="protein sequence ID" value="PCE66324.1"/>
    <property type="molecule type" value="Genomic_DNA"/>
</dbReference>
<sequence>MDALLNVWIFGGIILAVGLIYKFFPPKKINNWYGYRTARSMNSQEVWEYANKLGPNLIFAGGFLSILVGSITAYLQPEKANTAALVAMFVGAIGGIVWIEGKLNKKFGKPNP</sequence>
<dbReference type="Pfam" id="PF13630">
    <property type="entry name" value="SdpI"/>
    <property type="match status" value="1"/>
</dbReference>
<feature type="transmembrane region" description="Helical" evidence="1">
    <location>
        <begin position="6"/>
        <end position="24"/>
    </location>
</feature>
<keyword evidence="3" id="KW-1185">Reference proteome</keyword>